<evidence type="ECO:0000256" key="4">
    <source>
        <dbReference type="ARBA" id="ARBA00022597"/>
    </source>
</evidence>
<dbReference type="InterPro" id="IPR033887">
    <property type="entry name" value="PTS_IIA_man"/>
</dbReference>
<comment type="subcellular location">
    <subcellularLocation>
        <location evidence="1">Cytoplasm</location>
    </subcellularLocation>
</comment>
<gene>
    <name evidence="9" type="ORF">A6E74_06225</name>
</gene>
<dbReference type="PANTHER" id="PTHR33799:SF1">
    <property type="entry name" value="PTS SYSTEM MANNOSE-SPECIFIC EIIAB COMPONENT-RELATED"/>
    <property type="match status" value="1"/>
</dbReference>
<sequence>MKFLVTGHDDFSIGLKSALTMIAGTLDDVVIVPFKAEEQLEAYRTKIDSELQTNDSVICFTDLLGGTPFKTCVELAISKNQVFVLSGTNLGMLLEASLLRKLVKEPAELCQLVLQSGKDNITLFSQNKDTLVEEISEAGI</sequence>
<keyword evidence="2" id="KW-0813">Transport</keyword>
<evidence type="ECO:0000313" key="9">
    <source>
        <dbReference type="EMBL" id="OAQ55656.1"/>
    </source>
</evidence>
<dbReference type="PANTHER" id="PTHR33799">
    <property type="entry name" value="PTS PERMEASE-RELATED-RELATED"/>
    <property type="match status" value="1"/>
</dbReference>
<evidence type="ECO:0000256" key="3">
    <source>
        <dbReference type="ARBA" id="ARBA00022490"/>
    </source>
</evidence>
<keyword evidence="5" id="KW-0808">Transferase</keyword>
<accession>A0A179EQY6</accession>
<evidence type="ECO:0000313" key="10">
    <source>
        <dbReference type="Proteomes" id="UP000078516"/>
    </source>
</evidence>
<keyword evidence="10" id="KW-1185">Reference proteome</keyword>
<evidence type="ECO:0000256" key="5">
    <source>
        <dbReference type="ARBA" id="ARBA00022679"/>
    </source>
</evidence>
<dbReference type="InterPro" id="IPR036662">
    <property type="entry name" value="PTS_EIIA_man-typ_sf"/>
</dbReference>
<keyword evidence="6" id="KW-0598">Phosphotransferase system</keyword>
<dbReference type="GO" id="GO:0016020">
    <property type="term" value="C:membrane"/>
    <property type="evidence" value="ECO:0007669"/>
    <property type="project" value="InterPro"/>
</dbReference>
<evidence type="ECO:0000259" key="8">
    <source>
        <dbReference type="PROSITE" id="PS51096"/>
    </source>
</evidence>
<comment type="caution">
    <text evidence="9">The sequence shown here is derived from an EMBL/GenBank/DDBJ whole genome shotgun (WGS) entry which is preliminary data.</text>
</comment>
<dbReference type="PROSITE" id="PS51096">
    <property type="entry name" value="PTS_EIIA_TYPE_4"/>
    <property type="match status" value="1"/>
</dbReference>
<evidence type="ECO:0000256" key="2">
    <source>
        <dbReference type="ARBA" id="ARBA00022448"/>
    </source>
</evidence>
<keyword evidence="3" id="KW-0963">Cytoplasm</keyword>
<evidence type="ECO:0000256" key="1">
    <source>
        <dbReference type="ARBA" id="ARBA00004496"/>
    </source>
</evidence>
<organism evidence="9 10">
    <name type="scientific">Enterococcus thailandicus</name>
    <dbReference type="NCBI Taxonomy" id="417368"/>
    <lineage>
        <taxon>Bacteria</taxon>
        <taxon>Bacillati</taxon>
        <taxon>Bacillota</taxon>
        <taxon>Bacilli</taxon>
        <taxon>Lactobacillales</taxon>
        <taxon>Enterococcaceae</taxon>
        <taxon>Enterococcus</taxon>
    </lineage>
</organism>
<evidence type="ECO:0000256" key="6">
    <source>
        <dbReference type="ARBA" id="ARBA00022683"/>
    </source>
</evidence>
<dbReference type="AlphaFoldDB" id="A0A179EQY6"/>
<keyword evidence="7" id="KW-0418">Kinase</keyword>
<dbReference type="CDD" id="cd00006">
    <property type="entry name" value="PTS_IIA_man"/>
    <property type="match status" value="1"/>
</dbReference>
<dbReference type="Pfam" id="PF03610">
    <property type="entry name" value="EIIA-man"/>
    <property type="match status" value="1"/>
</dbReference>
<dbReference type="EMBL" id="LWMN01000012">
    <property type="protein sequence ID" value="OAQ55656.1"/>
    <property type="molecule type" value="Genomic_DNA"/>
</dbReference>
<dbReference type="GO" id="GO:0009401">
    <property type="term" value="P:phosphoenolpyruvate-dependent sugar phosphotransferase system"/>
    <property type="evidence" value="ECO:0007669"/>
    <property type="project" value="UniProtKB-KW"/>
</dbReference>
<feature type="domain" description="PTS EIIA type-4" evidence="8">
    <location>
        <begin position="1"/>
        <end position="121"/>
    </location>
</feature>
<dbReference type="SUPFAM" id="SSF53062">
    <property type="entry name" value="PTS system fructose IIA component-like"/>
    <property type="match status" value="1"/>
</dbReference>
<dbReference type="GO" id="GO:0016301">
    <property type="term" value="F:kinase activity"/>
    <property type="evidence" value="ECO:0007669"/>
    <property type="project" value="UniProtKB-KW"/>
</dbReference>
<evidence type="ECO:0000256" key="7">
    <source>
        <dbReference type="ARBA" id="ARBA00022777"/>
    </source>
</evidence>
<proteinExistence type="predicted"/>
<dbReference type="GO" id="GO:0005737">
    <property type="term" value="C:cytoplasm"/>
    <property type="evidence" value="ECO:0007669"/>
    <property type="project" value="UniProtKB-SubCell"/>
</dbReference>
<name>A0A179EQY6_ENTTH</name>
<keyword evidence="4" id="KW-0762">Sugar transport</keyword>
<dbReference type="InterPro" id="IPR004701">
    <property type="entry name" value="PTS_EIIA_man-typ"/>
</dbReference>
<protein>
    <submittedName>
        <fullName evidence="9">PTS mannose transporter subunit IIA</fullName>
    </submittedName>
</protein>
<dbReference type="InterPro" id="IPR051471">
    <property type="entry name" value="Bacterial_PTS_sugar_comp"/>
</dbReference>
<dbReference type="Proteomes" id="UP000078516">
    <property type="component" value="Unassembled WGS sequence"/>
</dbReference>
<dbReference type="RefSeq" id="WP_067483279.1">
    <property type="nucleotide sequence ID" value="NZ_JARQAN010000003.1"/>
</dbReference>
<reference evidence="9 10" key="1">
    <citation type="submission" date="2016-04" db="EMBL/GenBank/DDBJ databases">
        <title>Draft genome of an Enterococcus thailandicus strain isolated from bovine feces.</title>
        <authorList>
            <person name="Beukers A.G."/>
            <person name="Zaheer R."/>
            <person name="Goji N."/>
            <person name="Cook S.R."/>
            <person name="Amoako K."/>
            <person name="Chaves A.V."/>
            <person name="Ward M.P."/>
            <person name="Mcallister T.A."/>
        </authorList>
    </citation>
    <scope>NUCLEOTIDE SEQUENCE [LARGE SCALE GENOMIC DNA]</scope>
    <source>
        <strain evidence="9 10">F0711D 46</strain>
    </source>
</reference>
<dbReference type="Gene3D" id="3.40.50.510">
    <property type="entry name" value="Phosphotransferase system, mannose-type IIA component"/>
    <property type="match status" value="1"/>
</dbReference>